<dbReference type="PROSITE" id="PS50887">
    <property type="entry name" value="GGDEF"/>
    <property type="match status" value="1"/>
</dbReference>
<feature type="transmembrane region" description="Helical" evidence="1">
    <location>
        <begin position="12"/>
        <end position="34"/>
    </location>
</feature>
<dbReference type="SMART" id="SM00267">
    <property type="entry name" value="GGDEF"/>
    <property type="match status" value="1"/>
</dbReference>
<feature type="transmembrane region" description="Helical" evidence="1">
    <location>
        <begin position="84"/>
        <end position="105"/>
    </location>
</feature>
<gene>
    <name evidence="3" type="ordered locus">Cyan7822_0442</name>
</gene>
<evidence type="ECO:0000259" key="2">
    <source>
        <dbReference type="PROSITE" id="PS50887"/>
    </source>
</evidence>
<keyword evidence="1" id="KW-0472">Membrane</keyword>
<dbReference type="AlphaFoldDB" id="E0U7A0"/>
<dbReference type="InterPro" id="IPR000160">
    <property type="entry name" value="GGDEF_dom"/>
</dbReference>
<dbReference type="EMBL" id="CP002198">
    <property type="protein sequence ID" value="ADN12487.1"/>
    <property type="molecule type" value="Genomic_DNA"/>
</dbReference>
<accession>E0U7A0</accession>
<dbReference type="KEGG" id="cyj:Cyan7822_0442"/>
<dbReference type="eggNOG" id="COG3706">
    <property type="taxonomic scope" value="Bacteria"/>
</dbReference>
<dbReference type="RefSeq" id="WP_013320597.1">
    <property type="nucleotide sequence ID" value="NC_014501.1"/>
</dbReference>
<dbReference type="HOGENOM" id="CLU_000445_11_1_3"/>
<dbReference type="CDD" id="cd01949">
    <property type="entry name" value="GGDEF"/>
    <property type="match status" value="1"/>
</dbReference>
<dbReference type="InterPro" id="IPR029787">
    <property type="entry name" value="Nucleotide_cyclase"/>
</dbReference>
<sequence>MKIIQQLEDLPPWVIVLISLFLIALIAVIDYIIIIDISLSIFYLIPIILVTWFTRLRMGILYSIICAFLWFFGEIVSKSYPYPWIPYWNVAVRLGFFLTITYLLWELKKVYQRERHLARTDGLTGITNRWFFLELLSWEVERFRRHQRPLTLAYLDVDNFKTVNDSYGHSVGDQLLRSLSHTLKTNIRSVDIVARLGGDEFALLLPETDYRSAQVVVTRLQDKLLAAMAVKSFPVGFSIGVVTFLSLPESIDEMIELVDHLMYDVKNSGKNRLKHEVFSASS</sequence>
<dbReference type="PANTHER" id="PTHR45138">
    <property type="entry name" value="REGULATORY COMPONENTS OF SENSORY TRANSDUCTION SYSTEM"/>
    <property type="match status" value="1"/>
</dbReference>
<dbReference type="PANTHER" id="PTHR45138:SF9">
    <property type="entry name" value="DIGUANYLATE CYCLASE DGCM-RELATED"/>
    <property type="match status" value="1"/>
</dbReference>
<evidence type="ECO:0000256" key="1">
    <source>
        <dbReference type="SAM" id="Phobius"/>
    </source>
</evidence>
<protein>
    <submittedName>
        <fullName evidence="3">Diguanylate cyclase</fullName>
    </submittedName>
</protein>
<feature type="transmembrane region" description="Helical" evidence="1">
    <location>
        <begin position="41"/>
        <end position="72"/>
    </location>
</feature>
<dbReference type="SUPFAM" id="SSF55073">
    <property type="entry name" value="Nucleotide cyclase"/>
    <property type="match status" value="1"/>
</dbReference>
<keyword evidence="1" id="KW-0812">Transmembrane</keyword>
<keyword evidence="1" id="KW-1133">Transmembrane helix</keyword>
<proteinExistence type="predicted"/>
<dbReference type="Gene3D" id="3.30.70.270">
    <property type="match status" value="1"/>
</dbReference>
<dbReference type="Proteomes" id="UP000008206">
    <property type="component" value="Chromosome"/>
</dbReference>
<evidence type="ECO:0000313" key="4">
    <source>
        <dbReference type="Proteomes" id="UP000008206"/>
    </source>
</evidence>
<name>E0U7A0_GLOV7</name>
<evidence type="ECO:0000313" key="3">
    <source>
        <dbReference type="EMBL" id="ADN12487.1"/>
    </source>
</evidence>
<organism evidence="3 4">
    <name type="scientific">Gloeothece verrucosa (strain PCC 7822)</name>
    <name type="common">Cyanothece sp. (strain PCC 7822)</name>
    <dbReference type="NCBI Taxonomy" id="497965"/>
    <lineage>
        <taxon>Bacteria</taxon>
        <taxon>Bacillati</taxon>
        <taxon>Cyanobacteriota</taxon>
        <taxon>Cyanophyceae</taxon>
        <taxon>Oscillatoriophycideae</taxon>
        <taxon>Chroococcales</taxon>
        <taxon>Aphanothecaceae</taxon>
        <taxon>Gloeothece</taxon>
        <taxon>Gloeothece verrucosa</taxon>
    </lineage>
</organism>
<dbReference type="GO" id="GO:0052621">
    <property type="term" value="F:diguanylate cyclase activity"/>
    <property type="evidence" value="ECO:0007669"/>
    <property type="project" value="TreeGrafter"/>
</dbReference>
<dbReference type="InterPro" id="IPR043128">
    <property type="entry name" value="Rev_trsase/Diguanyl_cyclase"/>
</dbReference>
<reference evidence="4" key="1">
    <citation type="journal article" date="2011" name="MBio">
        <title>Novel metabolic attributes of the genus Cyanothece, comprising a group of unicellular nitrogen-fixing Cyanobacteria.</title>
        <authorList>
            <person name="Bandyopadhyay A."/>
            <person name="Elvitigala T."/>
            <person name="Welsh E."/>
            <person name="Stockel J."/>
            <person name="Liberton M."/>
            <person name="Min H."/>
            <person name="Sherman L.A."/>
            <person name="Pakrasi H.B."/>
        </authorList>
    </citation>
    <scope>NUCLEOTIDE SEQUENCE [LARGE SCALE GENOMIC DNA]</scope>
    <source>
        <strain evidence="4">PCC 7822</strain>
    </source>
</reference>
<keyword evidence="4" id="KW-1185">Reference proteome</keyword>
<dbReference type="STRING" id="497965.Cyan7822_0442"/>
<feature type="domain" description="GGDEF" evidence="2">
    <location>
        <begin position="148"/>
        <end position="278"/>
    </location>
</feature>
<dbReference type="InterPro" id="IPR050469">
    <property type="entry name" value="Diguanylate_Cyclase"/>
</dbReference>
<dbReference type="NCBIfam" id="TIGR00254">
    <property type="entry name" value="GGDEF"/>
    <property type="match status" value="1"/>
</dbReference>
<dbReference type="Pfam" id="PF00990">
    <property type="entry name" value="GGDEF"/>
    <property type="match status" value="1"/>
</dbReference>
<dbReference type="FunFam" id="3.30.70.270:FF:000001">
    <property type="entry name" value="Diguanylate cyclase domain protein"/>
    <property type="match status" value="1"/>
</dbReference>